<keyword evidence="3" id="KW-1185">Reference proteome</keyword>
<dbReference type="RefSeq" id="WP_262655543.1">
    <property type="nucleotide sequence ID" value="NZ_JAOQKE010000021.1"/>
</dbReference>
<dbReference type="SUPFAM" id="SSF54001">
    <property type="entry name" value="Cysteine proteinases"/>
    <property type="match status" value="1"/>
</dbReference>
<sequence length="260" mass="30189">MNEVQCREYIDRMGYTGEIAHTPQCLNQLILAHLAAIPFENLDVCEDHLIPSLDVEDLFEKIIRHKRGGWCFELNKLFFELLKSCGFEVMTVAIRITWMKEQTAPLLHRATVVTLERKQYLCDVGYGGPGPKGLVELSNGEYEIQGEWYRVQMHPSYTDGTAVIEKQYHGAYHEMMRFENKKAEDADYAIMNFYCARSEQSFFSGKPVINLYTAEGNRSLIDQKLIIQKNGETVTKECHSEGEKREWLKEWFGIEKQSRE</sequence>
<dbReference type="PANTHER" id="PTHR11786">
    <property type="entry name" value="N-HYDROXYARYLAMINE O-ACETYLTRANSFERASE"/>
    <property type="match status" value="1"/>
</dbReference>
<name>A0ABT2SP33_9FIRM</name>
<dbReference type="EMBL" id="JAOQKE010000021">
    <property type="protein sequence ID" value="MCU6726277.1"/>
    <property type="molecule type" value="Genomic_DNA"/>
</dbReference>
<evidence type="ECO:0000256" key="1">
    <source>
        <dbReference type="ARBA" id="ARBA00006547"/>
    </source>
</evidence>
<dbReference type="PANTHER" id="PTHR11786:SF0">
    <property type="entry name" value="ARYLAMINE N-ACETYLTRANSFERASE 4-RELATED"/>
    <property type="match status" value="1"/>
</dbReference>
<protein>
    <submittedName>
        <fullName evidence="2">Arylamine N-acetyltransferase</fullName>
    </submittedName>
</protein>
<reference evidence="2 3" key="1">
    <citation type="journal article" date="2021" name="ISME Commun">
        <title>Automated analysis of genomic sequences facilitates high-throughput and comprehensive description of bacteria.</title>
        <authorList>
            <person name="Hitch T.C.A."/>
        </authorList>
    </citation>
    <scope>NUCLEOTIDE SEQUENCE [LARGE SCALE GENOMIC DNA]</scope>
    <source>
        <strain evidence="2 3">Sanger_29</strain>
    </source>
</reference>
<evidence type="ECO:0000313" key="3">
    <source>
        <dbReference type="Proteomes" id="UP001652338"/>
    </source>
</evidence>
<dbReference type="InterPro" id="IPR053710">
    <property type="entry name" value="Arylamine_NAT_domain_sf"/>
</dbReference>
<dbReference type="InterPro" id="IPR001447">
    <property type="entry name" value="Arylamine_N-AcTrfase"/>
</dbReference>
<dbReference type="Pfam" id="PF00797">
    <property type="entry name" value="Acetyltransf_2"/>
    <property type="match status" value="1"/>
</dbReference>
<evidence type="ECO:0000313" key="2">
    <source>
        <dbReference type="EMBL" id="MCU6726277.1"/>
    </source>
</evidence>
<comment type="similarity">
    <text evidence="1">Belongs to the arylamine N-acetyltransferase family.</text>
</comment>
<dbReference type="InterPro" id="IPR038765">
    <property type="entry name" value="Papain-like_cys_pep_sf"/>
</dbReference>
<accession>A0ABT2SP33</accession>
<comment type="caution">
    <text evidence="2">The sequence shown here is derived from an EMBL/GenBank/DDBJ whole genome shotgun (WGS) entry which is preliminary data.</text>
</comment>
<dbReference type="Gene3D" id="3.30.2140.20">
    <property type="match status" value="1"/>
</dbReference>
<gene>
    <name evidence="2" type="ORF">OCV47_13190</name>
</gene>
<proteinExistence type="inferred from homology"/>
<organism evidence="2 3">
    <name type="scientific">Muricoprocola aceti</name>
    <dbReference type="NCBI Taxonomy" id="2981772"/>
    <lineage>
        <taxon>Bacteria</taxon>
        <taxon>Bacillati</taxon>
        <taxon>Bacillota</taxon>
        <taxon>Clostridia</taxon>
        <taxon>Lachnospirales</taxon>
        <taxon>Lachnospiraceae</taxon>
        <taxon>Muricoprocola</taxon>
    </lineage>
</organism>
<dbReference type="Proteomes" id="UP001652338">
    <property type="component" value="Unassembled WGS sequence"/>
</dbReference>